<gene>
    <name evidence="3" type="ORF">WH96_02455</name>
</gene>
<reference evidence="3 4" key="1">
    <citation type="submission" date="2015-03" db="EMBL/GenBank/DDBJ databases">
        <title>Genome Sequence of Kiloniella spongiae MEBiC09566, isolated from a marine sponge.</title>
        <authorList>
            <person name="Shao Z."/>
            <person name="Wang L."/>
            <person name="Li X."/>
        </authorList>
    </citation>
    <scope>NUCLEOTIDE SEQUENCE [LARGE SCALE GENOMIC DNA]</scope>
    <source>
        <strain evidence="3 4">MEBiC09566</strain>
    </source>
</reference>
<dbReference type="Gene3D" id="3.40.30.10">
    <property type="entry name" value="Glutaredoxin"/>
    <property type="match status" value="1"/>
</dbReference>
<dbReference type="EMBL" id="LAQL01000002">
    <property type="protein sequence ID" value="KLN62387.1"/>
    <property type="molecule type" value="Genomic_DNA"/>
</dbReference>
<feature type="domain" description="GST C-terminal" evidence="2">
    <location>
        <begin position="88"/>
        <end position="205"/>
    </location>
</feature>
<dbReference type="PANTHER" id="PTHR43968:SF6">
    <property type="entry name" value="GLUTATHIONE S-TRANSFERASE OMEGA"/>
    <property type="match status" value="1"/>
</dbReference>
<evidence type="ECO:0000259" key="2">
    <source>
        <dbReference type="PROSITE" id="PS50405"/>
    </source>
</evidence>
<dbReference type="InterPro" id="IPR010987">
    <property type="entry name" value="Glutathione-S-Trfase_C-like"/>
</dbReference>
<evidence type="ECO:0008006" key="5">
    <source>
        <dbReference type="Google" id="ProtNLM"/>
    </source>
</evidence>
<organism evidence="3 4">
    <name type="scientific">Kiloniella spongiae</name>
    <dbReference type="NCBI Taxonomy" id="1489064"/>
    <lineage>
        <taxon>Bacteria</taxon>
        <taxon>Pseudomonadati</taxon>
        <taxon>Pseudomonadota</taxon>
        <taxon>Alphaproteobacteria</taxon>
        <taxon>Rhodospirillales</taxon>
        <taxon>Kiloniellaceae</taxon>
        <taxon>Kiloniella</taxon>
    </lineage>
</organism>
<dbReference type="Pfam" id="PF13409">
    <property type="entry name" value="GST_N_2"/>
    <property type="match status" value="1"/>
</dbReference>
<dbReference type="InterPro" id="IPR040079">
    <property type="entry name" value="Glutathione_S-Trfase"/>
</dbReference>
<dbReference type="InterPro" id="IPR050983">
    <property type="entry name" value="GST_Omega/HSP26"/>
</dbReference>
<dbReference type="RefSeq" id="WP_047762510.1">
    <property type="nucleotide sequence ID" value="NZ_LAQL01000002.1"/>
</dbReference>
<comment type="caution">
    <text evidence="3">The sequence shown here is derived from an EMBL/GenBank/DDBJ whole genome shotgun (WGS) entry which is preliminary data.</text>
</comment>
<dbReference type="InterPro" id="IPR036282">
    <property type="entry name" value="Glutathione-S-Trfase_C_sf"/>
</dbReference>
<proteinExistence type="predicted"/>
<dbReference type="SUPFAM" id="SSF47616">
    <property type="entry name" value="GST C-terminal domain-like"/>
    <property type="match status" value="1"/>
</dbReference>
<keyword evidence="4" id="KW-1185">Reference proteome</keyword>
<dbReference type="Proteomes" id="UP000035444">
    <property type="component" value="Unassembled WGS sequence"/>
</dbReference>
<dbReference type="InterPro" id="IPR004045">
    <property type="entry name" value="Glutathione_S-Trfase_N"/>
</dbReference>
<dbReference type="CDD" id="cd03205">
    <property type="entry name" value="GST_C_6"/>
    <property type="match status" value="1"/>
</dbReference>
<dbReference type="Pfam" id="PF13410">
    <property type="entry name" value="GST_C_2"/>
    <property type="match status" value="1"/>
</dbReference>
<dbReference type="STRING" id="1489064.WH96_02455"/>
<evidence type="ECO:0000259" key="1">
    <source>
        <dbReference type="PROSITE" id="PS50404"/>
    </source>
</evidence>
<dbReference type="AlphaFoldDB" id="A0A0H2MNN2"/>
<accession>A0A0H2MNN2</accession>
<dbReference type="PATRIC" id="fig|1489064.4.peg.1417"/>
<name>A0A0H2MNN2_9PROT</name>
<dbReference type="SFLD" id="SFLDS00019">
    <property type="entry name" value="Glutathione_Transferase_(cytos"/>
    <property type="match status" value="1"/>
</dbReference>
<dbReference type="PROSITE" id="PS50405">
    <property type="entry name" value="GST_CTER"/>
    <property type="match status" value="1"/>
</dbReference>
<evidence type="ECO:0000313" key="4">
    <source>
        <dbReference type="Proteomes" id="UP000035444"/>
    </source>
</evidence>
<feature type="domain" description="GST N-terminal" evidence="1">
    <location>
        <begin position="1"/>
        <end position="80"/>
    </location>
</feature>
<dbReference type="PANTHER" id="PTHR43968">
    <property type="match status" value="1"/>
</dbReference>
<dbReference type="GO" id="GO:0005737">
    <property type="term" value="C:cytoplasm"/>
    <property type="evidence" value="ECO:0007669"/>
    <property type="project" value="TreeGrafter"/>
</dbReference>
<evidence type="ECO:0000313" key="3">
    <source>
        <dbReference type="EMBL" id="KLN62387.1"/>
    </source>
</evidence>
<protein>
    <recommendedName>
        <fullName evidence="5">Glutathione S-transferase</fullName>
    </recommendedName>
</protein>
<sequence length="205" mass="22866">MYLCFSPTSPYVRKVLMLAMEKGLDSELHLVPMGTFTKDSEIWQKNPLGKVPALETREGTVLCDSPLICEYLESLNQSPALVPPSGDARWKALNFHALANGIMDASLLRTMERRQRPSEHQLESVHEAQKFKIDTTLDVFEQAVIDKALGEGFGLAEISLACALAYLDFRYADEDWRTGRPGLSRWFKGVSERASFVKTSPPAGS</sequence>
<dbReference type="PROSITE" id="PS50404">
    <property type="entry name" value="GST_NTER"/>
    <property type="match status" value="1"/>
</dbReference>
<dbReference type="Gene3D" id="1.20.1050.10">
    <property type="match status" value="1"/>
</dbReference>
<dbReference type="InterPro" id="IPR036249">
    <property type="entry name" value="Thioredoxin-like_sf"/>
</dbReference>
<dbReference type="SUPFAM" id="SSF52833">
    <property type="entry name" value="Thioredoxin-like"/>
    <property type="match status" value="1"/>
</dbReference>